<sequence length="87" mass="10197">MQDDRSRMCRVIRQLFRRLLWAWLILKQVYFWVTLVSIHTSEDRSVRWGARCYMDCIASFSQDPVTAEAAARRASKRAASCWQTPAA</sequence>
<comment type="caution">
    <text evidence="2">The sequence shown here is derived from an EMBL/GenBank/DDBJ whole genome shotgun (WGS) entry which is preliminary data.</text>
</comment>
<evidence type="ECO:0000313" key="3">
    <source>
        <dbReference type="Proteomes" id="UP001302602"/>
    </source>
</evidence>
<feature type="transmembrane region" description="Helical" evidence="1">
    <location>
        <begin position="20"/>
        <end position="38"/>
    </location>
</feature>
<accession>A0AAN6U4J8</accession>
<dbReference type="Proteomes" id="UP001302602">
    <property type="component" value="Unassembled WGS sequence"/>
</dbReference>
<dbReference type="AlphaFoldDB" id="A0AAN6U4J8"/>
<keyword evidence="3" id="KW-1185">Reference proteome</keyword>
<evidence type="ECO:0000256" key="1">
    <source>
        <dbReference type="SAM" id="Phobius"/>
    </source>
</evidence>
<protein>
    <submittedName>
        <fullName evidence="2">Uncharacterized protein</fullName>
    </submittedName>
</protein>
<name>A0AAN6U4J8_9PEZI</name>
<dbReference type="EMBL" id="MU853225">
    <property type="protein sequence ID" value="KAK4126139.1"/>
    <property type="molecule type" value="Genomic_DNA"/>
</dbReference>
<keyword evidence="1" id="KW-1133">Transmembrane helix</keyword>
<dbReference type="RefSeq" id="XP_062649910.1">
    <property type="nucleotide sequence ID" value="XM_062792437.1"/>
</dbReference>
<evidence type="ECO:0000313" key="2">
    <source>
        <dbReference type="EMBL" id="KAK4126139.1"/>
    </source>
</evidence>
<gene>
    <name evidence="2" type="ORF">N657DRAFT_642923</name>
</gene>
<keyword evidence="1" id="KW-0472">Membrane</keyword>
<reference evidence="2" key="2">
    <citation type="submission" date="2023-05" db="EMBL/GenBank/DDBJ databases">
        <authorList>
            <consortium name="Lawrence Berkeley National Laboratory"/>
            <person name="Steindorff A."/>
            <person name="Hensen N."/>
            <person name="Bonometti L."/>
            <person name="Westerberg I."/>
            <person name="Brannstrom I.O."/>
            <person name="Guillou S."/>
            <person name="Cros-Aarteil S."/>
            <person name="Calhoun S."/>
            <person name="Haridas S."/>
            <person name="Kuo A."/>
            <person name="Mondo S."/>
            <person name="Pangilinan J."/>
            <person name="Riley R."/>
            <person name="Labutti K."/>
            <person name="Andreopoulos B."/>
            <person name="Lipzen A."/>
            <person name="Chen C."/>
            <person name="Yanf M."/>
            <person name="Daum C."/>
            <person name="Ng V."/>
            <person name="Clum A."/>
            <person name="Ohm R."/>
            <person name="Martin F."/>
            <person name="Silar P."/>
            <person name="Natvig D."/>
            <person name="Lalanne C."/>
            <person name="Gautier V."/>
            <person name="Ament-Velasquez S.L."/>
            <person name="Kruys A."/>
            <person name="Hutchinson M.I."/>
            <person name="Powell A.J."/>
            <person name="Barry K."/>
            <person name="Miller A.N."/>
            <person name="Grigoriev I.V."/>
            <person name="Debuchy R."/>
            <person name="Gladieux P."/>
            <person name="Thoren M.H."/>
            <person name="Johannesson H."/>
        </authorList>
    </citation>
    <scope>NUCLEOTIDE SEQUENCE</scope>
    <source>
        <strain evidence="2">CBS 731.68</strain>
    </source>
</reference>
<keyword evidence="1" id="KW-0812">Transmembrane</keyword>
<dbReference type="GeneID" id="87829206"/>
<reference evidence="2" key="1">
    <citation type="journal article" date="2023" name="Mol. Phylogenet. Evol.">
        <title>Genome-scale phylogeny and comparative genomics of the fungal order Sordariales.</title>
        <authorList>
            <person name="Hensen N."/>
            <person name="Bonometti L."/>
            <person name="Westerberg I."/>
            <person name="Brannstrom I.O."/>
            <person name="Guillou S."/>
            <person name="Cros-Aarteil S."/>
            <person name="Calhoun S."/>
            <person name="Haridas S."/>
            <person name="Kuo A."/>
            <person name="Mondo S."/>
            <person name="Pangilinan J."/>
            <person name="Riley R."/>
            <person name="LaButti K."/>
            <person name="Andreopoulos B."/>
            <person name="Lipzen A."/>
            <person name="Chen C."/>
            <person name="Yan M."/>
            <person name="Daum C."/>
            <person name="Ng V."/>
            <person name="Clum A."/>
            <person name="Steindorff A."/>
            <person name="Ohm R.A."/>
            <person name="Martin F."/>
            <person name="Silar P."/>
            <person name="Natvig D.O."/>
            <person name="Lalanne C."/>
            <person name="Gautier V."/>
            <person name="Ament-Velasquez S.L."/>
            <person name="Kruys A."/>
            <person name="Hutchinson M.I."/>
            <person name="Powell A.J."/>
            <person name="Barry K."/>
            <person name="Miller A.N."/>
            <person name="Grigoriev I.V."/>
            <person name="Debuchy R."/>
            <person name="Gladieux P."/>
            <person name="Hiltunen Thoren M."/>
            <person name="Johannesson H."/>
        </authorList>
    </citation>
    <scope>NUCLEOTIDE SEQUENCE</scope>
    <source>
        <strain evidence="2">CBS 731.68</strain>
    </source>
</reference>
<organism evidence="2 3">
    <name type="scientific">Parathielavia appendiculata</name>
    <dbReference type="NCBI Taxonomy" id="2587402"/>
    <lineage>
        <taxon>Eukaryota</taxon>
        <taxon>Fungi</taxon>
        <taxon>Dikarya</taxon>
        <taxon>Ascomycota</taxon>
        <taxon>Pezizomycotina</taxon>
        <taxon>Sordariomycetes</taxon>
        <taxon>Sordariomycetidae</taxon>
        <taxon>Sordariales</taxon>
        <taxon>Chaetomiaceae</taxon>
        <taxon>Parathielavia</taxon>
    </lineage>
</organism>
<proteinExistence type="predicted"/>